<name>A0ABN5AJ75_9BACI</name>
<dbReference type="InterPro" id="IPR020216">
    <property type="entry name" value="Uncharacterised_YncE"/>
</dbReference>
<accession>A0ABN5AJ75</accession>
<sequence>MRRGVSFQIPNEYGNYLWKILKPFNVGNYLWKMGGESYFVIDGELDYEKFLLDNSVIEGADLASRLRNNQYYAIFVELRAYPLGKVVNQINTYEEFMNSECELVLLLVDSSYVSIYCKDINVVEKLYLNALKNEFEDVKFITDENDVRTSLTVW</sequence>
<gene>
    <name evidence="1" type="ORF">S101395_02657</name>
</gene>
<protein>
    <recommendedName>
        <fullName evidence="3">DUF2691 domain-containing protein</fullName>
    </recommendedName>
</protein>
<proteinExistence type="predicted"/>
<dbReference type="RefSeq" id="WP_088272870.1">
    <property type="nucleotide sequence ID" value="NZ_CABJEH010000009.1"/>
</dbReference>
<evidence type="ECO:0000313" key="1">
    <source>
        <dbReference type="EMBL" id="ASB89164.1"/>
    </source>
</evidence>
<dbReference type="Pfam" id="PF10903">
    <property type="entry name" value="DUF2691"/>
    <property type="match status" value="1"/>
</dbReference>
<evidence type="ECO:0000313" key="2">
    <source>
        <dbReference type="Proteomes" id="UP000196877"/>
    </source>
</evidence>
<dbReference type="EMBL" id="CP021920">
    <property type="protein sequence ID" value="ASB89164.1"/>
    <property type="molecule type" value="Genomic_DNA"/>
</dbReference>
<dbReference type="Proteomes" id="UP000196877">
    <property type="component" value="Chromosome"/>
</dbReference>
<reference evidence="1 2" key="1">
    <citation type="submission" date="2017-06" db="EMBL/GenBank/DDBJ databases">
        <title>Genome sequence of Bacillus sonorensis strain SRCM101395.</title>
        <authorList>
            <person name="Cho S.H."/>
        </authorList>
    </citation>
    <scope>NUCLEOTIDE SEQUENCE [LARGE SCALE GENOMIC DNA]</scope>
    <source>
        <strain evidence="1 2">SRCM101395</strain>
    </source>
</reference>
<organism evidence="1 2">
    <name type="scientific">Bacillus sonorensis</name>
    <dbReference type="NCBI Taxonomy" id="119858"/>
    <lineage>
        <taxon>Bacteria</taxon>
        <taxon>Bacillati</taxon>
        <taxon>Bacillota</taxon>
        <taxon>Bacilli</taxon>
        <taxon>Bacillales</taxon>
        <taxon>Bacillaceae</taxon>
        <taxon>Bacillus</taxon>
    </lineage>
</organism>
<keyword evidence="2" id="KW-1185">Reference proteome</keyword>
<evidence type="ECO:0008006" key="3">
    <source>
        <dbReference type="Google" id="ProtNLM"/>
    </source>
</evidence>